<comment type="catalytic activity">
    <reaction evidence="6 7">
        <text>cytidine(34) in tRNA(Ile2) + L-lysine + ATP = lysidine(34) in tRNA(Ile2) + AMP + diphosphate + H(+)</text>
        <dbReference type="Rhea" id="RHEA:43744"/>
        <dbReference type="Rhea" id="RHEA-COMP:10625"/>
        <dbReference type="Rhea" id="RHEA-COMP:10670"/>
        <dbReference type="ChEBI" id="CHEBI:15378"/>
        <dbReference type="ChEBI" id="CHEBI:30616"/>
        <dbReference type="ChEBI" id="CHEBI:32551"/>
        <dbReference type="ChEBI" id="CHEBI:33019"/>
        <dbReference type="ChEBI" id="CHEBI:82748"/>
        <dbReference type="ChEBI" id="CHEBI:83665"/>
        <dbReference type="ChEBI" id="CHEBI:456215"/>
        <dbReference type="EC" id="6.3.4.19"/>
    </reaction>
</comment>
<dbReference type="GO" id="GO:0032267">
    <property type="term" value="F:tRNA(Ile)-lysidine synthase activity"/>
    <property type="evidence" value="ECO:0007669"/>
    <property type="project" value="UniProtKB-EC"/>
</dbReference>
<dbReference type="Gene3D" id="1.20.59.20">
    <property type="match status" value="1"/>
</dbReference>
<evidence type="ECO:0000259" key="9">
    <source>
        <dbReference type="Pfam" id="PF09179"/>
    </source>
</evidence>
<dbReference type="CDD" id="cd01992">
    <property type="entry name" value="TilS_N"/>
    <property type="match status" value="1"/>
</dbReference>
<dbReference type="EC" id="6.3.4.19" evidence="7"/>
<dbReference type="Pfam" id="PF09179">
    <property type="entry name" value="TilS"/>
    <property type="match status" value="1"/>
</dbReference>
<dbReference type="AlphaFoldDB" id="A0A0V7ZY15"/>
<dbReference type="HAMAP" id="MF_01161">
    <property type="entry name" value="tRNA_Ile_lys_synt"/>
    <property type="match status" value="1"/>
</dbReference>
<reference evidence="10 11" key="1">
    <citation type="journal article" date="2015" name="Genome Announc.">
        <title>Draft Genome of the Euendolithic (true boring) Cyanobacterium Mastigocoleus testarum strain BC008.</title>
        <authorList>
            <person name="Guida B.S."/>
            <person name="Garcia-Pichel F."/>
        </authorList>
    </citation>
    <scope>NUCLEOTIDE SEQUENCE [LARGE SCALE GENOMIC DNA]</scope>
    <source>
        <strain evidence="10 11">BC008</strain>
    </source>
</reference>
<comment type="similarity">
    <text evidence="7">Belongs to the tRNA(Ile)-lysidine synthase family.</text>
</comment>
<evidence type="ECO:0000256" key="2">
    <source>
        <dbReference type="ARBA" id="ARBA00022598"/>
    </source>
</evidence>
<organism evidence="10 11">
    <name type="scientific">Mastigocoleus testarum BC008</name>
    <dbReference type="NCBI Taxonomy" id="371196"/>
    <lineage>
        <taxon>Bacteria</taxon>
        <taxon>Bacillati</taxon>
        <taxon>Cyanobacteriota</taxon>
        <taxon>Cyanophyceae</taxon>
        <taxon>Nostocales</taxon>
        <taxon>Hapalosiphonaceae</taxon>
        <taxon>Mastigocoleus</taxon>
    </lineage>
</organism>
<accession>A0A0V7ZY15</accession>
<dbReference type="InterPro" id="IPR015262">
    <property type="entry name" value="tRNA_Ile_lys_synt_subst-bd"/>
</dbReference>
<dbReference type="RefSeq" id="WP_027841425.1">
    <property type="nucleotide sequence ID" value="NZ_LMTZ01000024.1"/>
</dbReference>
<dbReference type="InterPro" id="IPR012795">
    <property type="entry name" value="tRNA_Ile_lys_synt_N"/>
</dbReference>
<name>A0A0V7ZY15_9CYAN</name>
<evidence type="ECO:0000259" key="8">
    <source>
        <dbReference type="Pfam" id="PF01171"/>
    </source>
</evidence>
<keyword evidence="4 7" id="KW-0547">Nucleotide-binding</keyword>
<evidence type="ECO:0000313" key="10">
    <source>
        <dbReference type="EMBL" id="KST69456.1"/>
    </source>
</evidence>
<comment type="domain">
    <text evidence="7">The N-terminal region contains the highly conserved SGGXDS motif, predicted to be a P-loop motif involved in ATP binding.</text>
</comment>
<dbReference type="OrthoDB" id="9807403at2"/>
<keyword evidence="11" id="KW-1185">Reference proteome</keyword>
<dbReference type="InterPro" id="IPR012094">
    <property type="entry name" value="tRNA_Ile_lys_synt"/>
</dbReference>
<dbReference type="InterPro" id="IPR014729">
    <property type="entry name" value="Rossmann-like_a/b/a_fold"/>
</dbReference>
<dbReference type="Gene3D" id="3.40.50.620">
    <property type="entry name" value="HUPs"/>
    <property type="match status" value="1"/>
</dbReference>
<feature type="binding site" evidence="7">
    <location>
        <begin position="35"/>
        <end position="40"/>
    </location>
    <ligand>
        <name>ATP</name>
        <dbReference type="ChEBI" id="CHEBI:30616"/>
    </ligand>
</feature>
<evidence type="ECO:0000256" key="3">
    <source>
        <dbReference type="ARBA" id="ARBA00022694"/>
    </source>
</evidence>
<keyword evidence="3 7" id="KW-0819">tRNA processing</keyword>
<dbReference type="Proteomes" id="UP000053372">
    <property type="component" value="Unassembled WGS sequence"/>
</dbReference>
<dbReference type="EMBL" id="LMTZ01000024">
    <property type="protein sequence ID" value="KST69456.1"/>
    <property type="molecule type" value="Genomic_DNA"/>
</dbReference>
<dbReference type="SUPFAM" id="SSF82829">
    <property type="entry name" value="MesJ substrate recognition domain-like"/>
    <property type="match status" value="1"/>
</dbReference>
<feature type="domain" description="tRNA(Ile)-lysidine synthase substrate-binding" evidence="9">
    <location>
        <begin position="267"/>
        <end position="316"/>
    </location>
</feature>
<dbReference type="InterPro" id="IPR011063">
    <property type="entry name" value="TilS/TtcA_N"/>
</dbReference>
<dbReference type="SUPFAM" id="SSF52402">
    <property type="entry name" value="Adenine nucleotide alpha hydrolases-like"/>
    <property type="match status" value="1"/>
</dbReference>
<sequence>MSSVFSWTSFHAKIHRTIRARHLLEPKQRILVAVSGGQDSLCLIKLLLDLQSKWDWHLGIAHCDHRWRSDSKANAQHVANLARSWEITFYLQTASEDLSINSEAKARNWRYQVLADIARENSYNCIVTGHTASDRAETLLYNLMRGSGADGLQALNWKRVLDGDIMLVRPLLEITRTQTGKFCQDLQLEVWEDSTNQDLKYARNQIRQELVPYLKENFNPQVESALFQTAELLQAEVEYLEETARKLQEQVIIRDNSDIFQVNRHILKNVPLALQRRVMRQILQQIMPCAPSFEHIEKLTSLIQAPNRSQTDPFPGGKIAKVEGDRIIFEF</sequence>
<keyword evidence="5 7" id="KW-0067">ATP-binding</keyword>
<comment type="caution">
    <text evidence="10">The sequence shown here is derived from an EMBL/GenBank/DDBJ whole genome shotgun (WGS) entry which is preliminary data.</text>
</comment>
<keyword evidence="1 7" id="KW-0963">Cytoplasm</keyword>
<dbReference type="PANTHER" id="PTHR43033">
    <property type="entry name" value="TRNA(ILE)-LYSIDINE SYNTHASE-RELATED"/>
    <property type="match status" value="1"/>
</dbReference>
<dbReference type="PANTHER" id="PTHR43033:SF1">
    <property type="entry name" value="TRNA(ILE)-LYSIDINE SYNTHASE-RELATED"/>
    <property type="match status" value="1"/>
</dbReference>
<proteinExistence type="inferred from homology"/>
<dbReference type="Pfam" id="PF01171">
    <property type="entry name" value="ATP_bind_3"/>
    <property type="match status" value="1"/>
</dbReference>
<evidence type="ECO:0000256" key="6">
    <source>
        <dbReference type="ARBA" id="ARBA00048539"/>
    </source>
</evidence>
<feature type="domain" description="tRNA(Ile)-lysidine/2-thiocytidine synthase N-terminal" evidence="8">
    <location>
        <begin position="30"/>
        <end position="209"/>
    </location>
</feature>
<protein>
    <recommendedName>
        <fullName evidence="7">tRNA(Ile)-lysidine synthase</fullName>
        <ecNumber evidence="7">6.3.4.19</ecNumber>
    </recommendedName>
    <alternativeName>
        <fullName evidence="7">tRNA(Ile)-2-lysyl-cytidine synthase</fullName>
    </alternativeName>
    <alternativeName>
        <fullName evidence="7">tRNA(Ile)-lysidine synthetase</fullName>
    </alternativeName>
</protein>
<gene>
    <name evidence="7" type="primary">tilS</name>
    <name evidence="10" type="ORF">BC008_35640</name>
</gene>
<keyword evidence="2 7" id="KW-0436">Ligase</keyword>
<evidence type="ECO:0000256" key="1">
    <source>
        <dbReference type="ARBA" id="ARBA00022490"/>
    </source>
</evidence>
<evidence type="ECO:0000256" key="7">
    <source>
        <dbReference type="HAMAP-Rule" id="MF_01161"/>
    </source>
</evidence>
<evidence type="ECO:0000256" key="5">
    <source>
        <dbReference type="ARBA" id="ARBA00022840"/>
    </source>
</evidence>
<evidence type="ECO:0000256" key="4">
    <source>
        <dbReference type="ARBA" id="ARBA00022741"/>
    </source>
</evidence>
<dbReference type="GO" id="GO:0005524">
    <property type="term" value="F:ATP binding"/>
    <property type="evidence" value="ECO:0007669"/>
    <property type="project" value="UniProtKB-UniRule"/>
</dbReference>
<dbReference type="GO" id="GO:0005737">
    <property type="term" value="C:cytoplasm"/>
    <property type="evidence" value="ECO:0007669"/>
    <property type="project" value="UniProtKB-SubCell"/>
</dbReference>
<evidence type="ECO:0000313" key="11">
    <source>
        <dbReference type="Proteomes" id="UP000053372"/>
    </source>
</evidence>
<dbReference type="GO" id="GO:0006400">
    <property type="term" value="P:tRNA modification"/>
    <property type="evidence" value="ECO:0007669"/>
    <property type="project" value="UniProtKB-UniRule"/>
</dbReference>
<dbReference type="NCBIfam" id="TIGR02432">
    <property type="entry name" value="lysidine_TilS_N"/>
    <property type="match status" value="1"/>
</dbReference>
<comment type="function">
    <text evidence="7">Ligates lysine onto the cytidine present at position 34 of the AUA codon-specific tRNA(Ile) that contains the anticodon CAU, in an ATP-dependent manner. Cytidine is converted to lysidine, thus changing the amino acid specificity of the tRNA from methionine to isoleucine.</text>
</comment>
<comment type="subcellular location">
    <subcellularLocation>
        <location evidence="7">Cytoplasm</location>
    </subcellularLocation>
</comment>